<dbReference type="Gene3D" id="1.10.150.310">
    <property type="entry name" value="Tex RuvX-like domain-like"/>
    <property type="match status" value="1"/>
</dbReference>
<proteinExistence type="predicted"/>
<dbReference type="Pfam" id="PF12836">
    <property type="entry name" value="HHH_3"/>
    <property type="match status" value="3"/>
</dbReference>
<keyword evidence="3" id="KW-1185">Reference proteome</keyword>
<sequence>MPNPFKDFFYFSRGERRGILVLAAGIILIFLTGQFYPYLRQQTLSHEELRKQAAAVAEYEAFLTSVKEKEPQWKQRSTTLYPAKRSPALSPIPFNPNRADSLLFRQLGLPGWMAHNILHYRRKGGKFRKAEDFRRIYGLTEEQYQALLPYIRIAPEDTVKNTRHIPLLLTGRDSTASTKNIQYKYPAGTVVELNLADTTELKKIPGIGSHIARLITGYRQRLGGFYRIEQLQDIHLDYRPLQSWLRVDPQKIRPINLNRSGIEKLRSHPYINFYQAKAFVEYRKKNGTLRNLKPFALYEEFSEADLERISHYVCFE</sequence>
<name>A0A3P2AC61_9BACE</name>
<dbReference type="GO" id="GO:0015628">
    <property type="term" value="P:protein secretion by the type II secretion system"/>
    <property type="evidence" value="ECO:0007669"/>
    <property type="project" value="TreeGrafter"/>
</dbReference>
<evidence type="ECO:0000313" key="3">
    <source>
        <dbReference type="Proteomes" id="UP000279562"/>
    </source>
</evidence>
<evidence type="ECO:0000313" key="2">
    <source>
        <dbReference type="EMBL" id="RRD93122.1"/>
    </source>
</evidence>
<evidence type="ECO:0000256" key="1">
    <source>
        <dbReference type="SAM" id="Phobius"/>
    </source>
</evidence>
<dbReference type="RefSeq" id="WP_125238237.1">
    <property type="nucleotide sequence ID" value="NZ_RQYF01000003.1"/>
</dbReference>
<dbReference type="AlphaFoldDB" id="A0A3P2AC61"/>
<dbReference type="PANTHER" id="PTHR21180:SF32">
    <property type="entry name" value="ENDONUCLEASE_EXONUCLEASE_PHOSPHATASE FAMILY DOMAIN-CONTAINING PROTEIN 1"/>
    <property type="match status" value="1"/>
</dbReference>
<keyword evidence="1" id="KW-1133">Transmembrane helix</keyword>
<dbReference type="Proteomes" id="UP000279562">
    <property type="component" value="Unassembled WGS sequence"/>
</dbReference>
<comment type="caution">
    <text evidence="2">The sequence shown here is derived from an EMBL/GenBank/DDBJ whole genome shotgun (WGS) entry which is preliminary data.</text>
</comment>
<organism evidence="2 3">
    <name type="scientific">Prevotella heparinolytica</name>
    <dbReference type="NCBI Taxonomy" id="28113"/>
    <lineage>
        <taxon>Bacteria</taxon>
        <taxon>Pseudomonadati</taxon>
        <taxon>Bacteroidota</taxon>
        <taxon>Bacteroidia</taxon>
        <taxon>Bacteroidales</taxon>
        <taxon>Bacteroidaceae</taxon>
        <taxon>Bacteroides</taxon>
    </lineage>
</organism>
<feature type="transmembrane region" description="Helical" evidence="1">
    <location>
        <begin position="20"/>
        <end position="39"/>
    </location>
</feature>
<keyword evidence="1" id="KW-0472">Membrane</keyword>
<gene>
    <name evidence="2" type="ORF">EII33_01600</name>
</gene>
<keyword evidence="1" id="KW-0812">Transmembrane</keyword>
<dbReference type="EMBL" id="RQYF01000003">
    <property type="protein sequence ID" value="RRD93122.1"/>
    <property type="molecule type" value="Genomic_DNA"/>
</dbReference>
<dbReference type="PANTHER" id="PTHR21180">
    <property type="entry name" value="ENDONUCLEASE/EXONUCLEASE/PHOSPHATASE FAMILY DOMAIN-CONTAINING PROTEIN 1"/>
    <property type="match status" value="1"/>
</dbReference>
<dbReference type="InterPro" id="IPR010994">
    <property type="entry name" value="RuvA_2-like"/>
</dbReference>
<dbReference type="Gene3D" id="1.10.150.280">
    <property type="entry name" value="AF1531-like domain"/>
    <property type="match status" value="1"/>
</dbReference>
<dbReference type="InterPro" id="IPR051675">
    <property type="entry name" value="Endo/Exo/Phosphatase_dom_1"/>
</dbReference>
<protein>
    <submittedName>
        <fullName evidence="2">Helix-hairpin-helix domain-containing protein</fullName>
    </submittedName>
</protein>
<dbReference type="GO" id="GO:0015627">
    <property type="term" value="C:type II protein secretion system complex"/>
    <property type="evidence" value="ECO:0007669"/>
    <property type="project" value="TreeGrafter"/>
</dbReference>
<reference evidence="2 3" key="1">
    <citation type="submission" date="2018-11" db="EMBL/GenBank/DDBJ databases">
        <title>Genomes From Bacteria Associated with the Canine Oral Cavity: a Test Case for Automated Genome-Based Taxonomic Assignment.</title>
        <authorList>
            <person name="Coil D.A."/>
            <person name="Jospin G."/>
            <person name="Darling A.E."/>
            <person name="Wallis C."/>
            <person name="Davis I.J."/>
            <person name="Harris S."/>
            <person name="Eisen J.A."/>
            <person name="Holcombe L.J."/>
            <person name="O'Flynn C."/>
        </authorList>
    </citation>
    <scope>NUCLEOTIDE SEQUENCE [LARGE SCALE GENOMIC DNA]</scope>
    <source>
        <strain evidence="2 3">OH1047_COT-310</strain>
    </source>
</reference>
<dbReference type="SUPFAM" id="SSF47781">
    <property type="entry name" value="RuvA domain 2-like"/>
    <property type="match status" value="3"/>
</dbReference>
<accession>A0A3P2AC61</accession>